<comment type="caution">
    <text evidence="1">The sequence shown here is derived from an EMBL/GenBank/DDBJ whole genome shotgun (WGS) entry which is preliminary data.</text>
</comment>
<dbReference type="EMBL" id="DTBJ01000033">
    <property type="protein sequence ID" value="HGM58826.1"/>
    <property type="molecule type" value="Genomic_DNA"/>
</dbReference>
<protein>
    <submittedName>
        <fullName evidence="1">Uncharacterized protein</fullName>
    </submittedName>
</protein>
<dbReference type="AlphaFoldDB" id="A0A7C4H9H6"/>
<proteinExistence type="predicted"/>
<reference evidence="1" key="1">
    <citation type="journal article" date="2020" name="mSystems">
        <title>Genome- and Community-Level Interaction Insights into Carbon Utilization and Element Cycling Functions of Hydrothermarchaeota in Hydrothermal Sediment.</title>
        <authorList>
            <person name="Zhou Z."/>
            <person name="Liu Y."/>
            <person name="Xu W."/>
            <person name="Pan J."/>
            <person name="Luo Z.H."/>
            <person name="Li M."/>
        </authorList>
    </citation>
    <scope>NUCLEOTIDE SEQUENCE [LARGE SCALE GENOMIC DNA]</scope>
    <source>
        <strain evidence="1">SpSt-642</strain>
    </source>
</reference>
<accession>A0A7C4H9H6</accession>
<gene>
    <name evidence="1" type="ORF">ENU14_04500</name>
</gene>
<sequence>MEIIRIDVIDEYVRITVRLNSRDSTVLSSLIGSDICSAQSRFIDISLIEKNLTPNNIFRSRVVNSSECIAVLNIPSVYLEILIKNSSGLPKLEILKNYISFLTNYLDKIYEILVSKGI</sequence>
<organism evidence="1">
    <name type="scientific">Staphylothermus marinus</name>
    <dbReference type="NCBI Taxonomy" id="2280"/>
    <lineage>
        <taxon>Archaea</taxon>
        <taxon>Thermoproteota</taxon>
        <taxon>Thermoprotei</taxon>
        <taxon>Desulfurococcales</taxon>
        <taxon>Desulfurococcaceae</taxon>
        <taxon>Staphylothermus</taxon>
    </lineage>
</organism>
<evidence type="ECO:0000313" key="1">
    <source>
        <dbReference type="EMBL" id="HGM58826.1"/>
    </source>
</evidence>
<name>A0A7C4H9H6_STAMA</name>